<dbReference type="EMBL" id="LK932486">
    <property type="protein sequence ID" value="CDS84607.1"/>
    <property type="molecule type" value="Genomic_DNA"/>
</dbReference>
<evidence type="ECO:0008006" key="7">
    <source>
        <dbReference type="Google" id="ProtNLM"/>
    </source>
</evidence>
<dbReference type="InterPro" id="IPR021729">
    <property type="entry name" value="DUF3298"/>
</dbReference>
<dbReference type="InterPro" id="IPR037126">
    <property type="entry name" value="PdaC/RsiV-like_sf"/>
</dbReference>
<dbReference type="Pfam" id="PF11738">
    <property type="entry name" value="DUF3298"/>
    <property type="match status" value="1"/>
</dbReference>
<name>A0A069A1R6_CLODI</name>
<evidence type="ECO:0000313" key="6">
    <source>
        <dbReference type="EMBL" id="CDT22957.1"/>
    </source>
</evidence>
<feature type="domain" description="Deacetylase PdaC" evidence="3">
    <location>
        <begin position="55"/>
        <end position="132"/>
    </location>
</feature>
<dbReference type="RefSeq" id="WP_021366596.1">
    <property type="nucleotide sequence ID" value="NZ_BBYB01000069.1"/>
</dbReference>
<dbReference type="InterPro" id="IPR025303">
    <property type="entry name" value="PdaC"/>
</dbReference>
<organism evidence="4">
    <name type="scientific">Clostridioides difficile</name>
    <name type="common">Peptoclostridium difficile</name>
    <dbReference type="NCBI Taxonomy" id="1496"/>
    <lineage>
        <taxon>Bacteria</taxon>
        <taxon>Bacillati</taxon>
        <taxon>Bacillota</taxon>
        <taxon>Clostridia</taxon>
        <taxon>Peptostreptococcales</taxon>
        <taxon>Peptostreptococcaceae</taxon>
        <taxon>Clostridioides</taxon>
    </lineage>
</organism>
<feature type="signal peptide" evidence="1">
    <location>
        <begin position="1"/>
        <end position="33"/>
    </location>
</feature>
<evidence type="ECO:0000259" key="2">
    <source>
        <dbReference type="Pfam" id="PF11738"/>
    </source>
</evidence>
<proteinExistence type="predicted"/>
<gene>
    <name evidence="6" type="ORF">BN1095_340327</name>
    <name evidence="4" type="ORF">BN1096_350037</name>
    <name evidence="5" type="ORF">BN1097_580040</name>
</gene>
<dbReference type="Gene3D" id="3.90.640.20">
    <property type="entry name" value="Heat-shock cognate protein, ATPase"/>
    <property type="match status" value="1"/>
</dbReference>
<evidence type="ECO:0000259" key="3">
    <source>
        <dbReference type="Pfam" id="PF13739"/>
    </source>
</evidence>
<feature type="domain" description="DUF3298" evidence="2">
    <location>
        <begin position="161"/>
        <end position="244"/>
    </location>
</feature>
<dbReference type="Pfam" id="PF13739">
    <property type="entry name" value="PdaC"/>
    <property type="match status" value="1"/>
</dbReference>
<evidence type="ECO:0000256" key="1">
    <source>
        <dbReference type="SAM" id="SignalP"/>
    </source>
</evidence>
<dbReference type="AlphaFoldDB" id="A0A069A1R6"/>
<reference evidence="4" key="1">
    <citation type="submission" date="2014-07" db="EMBL/GenBank/DDBJ databases">
        <authorList>
            <person name="Monot Marc"/>
        </authorList>
    </citation>
    <scope>NUCLEOTIDE SEQUENCE</scope>
    <source>
        <strain evidence="6">7032989</strain>
        <strain evidence="5">7032994</strain>
    </source>
</reference>
<keyword evidence="1" id="KW-0732">Signal</keyword>
<evidence type="ECO:0000313" key="5">
    <source>
        <dbReference type="EMBL" id="CDS86693.1"/>
    </source>
</evidence>
<dbReference type="EMBL" id="LK933005">
    <property type="protein sequence ID" value="CDT22957.1"/>
    <property type="molecule type" value="Genomic_DNA"/>
</dbReference>
<feature type="chain" id="PRO_5013440284" description="Anti-sigma(V) factor RsiV" evidence="1">
    <location>
        <begin position="34"/>
        <end position="251"/>
    </location>
</feature>
<dbReference type="Gene3D" id="3.30.565.40">
    <property type="entry name" value="Fervidobacterium nodosum Rt17-B1 like"/>
    <property type="match status" value="1"/>
</dbReference>
<evidence type="ECO:0000313" key="4">
    <source>
        <dbReference type="EMBL" id="CDS84607.1"/>
    </source>
</evidence>
<accession>A0A069A1R6</accession>
<sequence>MTTYKKLKKSIFKIAIFSICLLVSLVDTNPIFAGSSFNETSNSDTIKVLNAKSINFKQDNYEVNVSIPKIKGLKDKTLENKLNNELLQDGKKIYSEFQNKMKKENNKGHRYLNVIHNVKNNSKDFLSIEMTKEEIEASSSITKKHYTVDKNRGILLNLPIFFKDSRYIKAISDNIKEQMRNQIKKDDTKSYFIDQDKDSPVKDFESINKYQDFYFNKNGNLVISFDEYEVAPGYMGAVEFVIPNKVIKRLR</sequence>
<dbReference type="EMBL" id="LK932396">
    <property type="protein sequence ID" value="CDS86693.1"/>
    <property type="molecule type" value="Genomic_DNA"/>
</dbReference>
<protein>
    <recommendedName>
        <fullName evidence="7">Anti-sigma(V) factor RsiV</fullName>
    </recommendedName>
</protein>